<dbReference type="GO" id="GO:0008955">
    <property type="term" value="F:peptidoglycan glycosyltransferase activity"/>
    <property type="evidence" value="ECO:0007669"/>
    <property type="project" value="UniProtKB-EC"/>
</dbReference>
<dbReference type="InterPro" id="IPR050396">
    <property type="entry name" value="Glycosyltr_51/Transpeptidase"/>
</dbReference>
<sequence>MSASSPRAIRVIGAALGSLSLTVIAGLLIAALVTPAITVVGATVESTAGIFDSLPESIEIDRQREQNRIYATQDGAPVQIATTFDQNRESVAWDQVSEFAKIAAISGEDQRYYEHGGIDLQGIARAAVTNIAGGGIEEGASTITQQYVKNTFIQEALNLDTEEERDKAYELAIDPSFDRKVKEMKLAISLEKRYTKEEILLAYLNIANFGGNTYGIEAAAKRYFATTALNLTPAQAASLIAIVQSPGVLRLDYPENLPANQVRRDFILNMMLDDEGITREQYTEAVSTPLDATTVIITEPVQGCAAANDHARFFCDYVLNLIEDLPALGADETERTENFKRGGYEIYTSLDLGVQVPAQDISWQYADKNATALKLGSATVSVEVGTGRILVMAQNKDYDNTEDGAGSSATAVNFSTDRNYGGSSGFQPGSTYKVFTLLNWLQNDHGLNEVVDGSPRTVPSAAFTDSCGGPWFGPYPFKNDDSFGGQMTAATATQRSVNGAFISMALKLDLCEIKNTAESLGVHRADGKPLMTNPSSVLGTNEIAPLTMAAAYAGIASGGTFCDPIAVDRVVGPTGEQLPGQIANCRASLEPDVANTAAFAMSKVMTDGTGRTSNPNNGVQYIGKTGTTDSSNQTWMVGATTRVATAVWVGNIVNAVPLRSVRIGGLQASVIRHAIFKPTATVIDNTGSYRGGAFPGPAASLLDGTGKAVPNVTGESLDNARSILEATGFTVVDGGPVDSALPLGAINNSNPAAGSLVSLGSAVTVYTSNQSGGTMPDVVGNGMISAADARGSLAAQGFTNIAADYCVQLPADQLGRVGRVISTTPAAGTPTPASSSVAIGIGAPSC</sequence>
<protein>
    <submittedName>
        <fullName evidence="11">Membrane peptidoglycan carboxypeptidase</fullName>
    </submittedName>
</protein>
<evidence type="ECO:0000313" key="12">
    <source>
        <dbReference type="Proteomes" id="UP000237983"/>
    </source>
</evidence>
<dbReference type="GO" id="GO:0009002">
    <property type="term" value="F:serine-type D-Ala-D-Ala carboxypeptidase activity"/>
    <property type="evidence" value="ECO:0007669"/>
    <property type="project" value="UniProtKB-EC"/>
</dbReference>
<dbReference type="InterPro" id="IPR005543">
    <property type="entry name" value="PASTA_dom"/>
</dbReference>
<comment type="caution">
    <text evidence="11">The sequence shown here is derived from an EMBL/GenBank/DDBJ whole genome shotgun (WGS) entry which is preliminary data.</text>
</comment>
<dbReference type="PANTHER" id="PTHR32282:SF33">
    <property type="entry name" value="PEPTIDOGLYCAN GLYCOSYLTRANSFERASE"/>
    <property type="match status" value="1"/>
</dbReference>
<keyword evidence="4" id="KW-0808">Transferase</keyword>
<dbReference type="Gene3D" id="1.10.3810.10">
    <property type="entry name" value="Biosynthetic peptidoglycan transglycosylase-like"/>
    <property type="match status" value="1"/>
</dbReference>
<dbReference type="InterPro" id="IPR012338">
    <property type="entry name" value="Beta-lactam/transpept-like"/>
</dbReference>
<keyword evidence="9" id="KW-1133">Transmembrane helix</keyword>
<dbReference type="InterPro" id="IPR023346">
    <property type="entry name" value="Lysozyme-like_dom_sf"/>
</dbReference>
<evidence type="ECO:0000256" key="8">
    <source>
        <dbReference type="ARBA" id="ARBA00049902"/>
    </source>
</evidence>
<dbReference type="InterPro" id="IPR036950">
    <property type="entry name" value="PBP_transglycosylase"/>
</dbReference>
<dbReference type="Gene3D" id="3.40.710.10">
    <property type="entry name" value="DD-peptidase/beta-lactamase superfamily"/>
    <property type="match status" value="1"/>
</dbReference>
<keyword evidence="9" id="KW-0812">Transmembrane</keyword>
<evidence type="ECO:0000313" key="11">
    <source>
        <dbReference type="EMBL" id="PRY67229.1"/>
    </source>
</evidence>
<evidence type="ECO:0000256" key="6">
    <source>
        <dbReference type="ARBA" id="ARBA00023268"/>
    </source>
</evidence>
<feature type="transmembrane region" description="Helical" evidence="9">
    <location>
        <begin position="12"/>
        <end position="33"/>
    </location>
</feature>
<accession>A0A2T0VAK3</accession>
<dbReference type="SMART" id="SM00740">
    <property type="entry name" value="PASTA"/>
    <property type="match status" value="2"/>
</dbReference>
<keyword evidence="3" id="KW-0328">Glycosyltransferase</keyword>
<dbReference type="PROSITE" id="PS51178">
    <property type="entry name" value="PASTA"/>
    <property type="match status" value="2"/>
</dbReference>
<comment type="catalytic activity">
    <reaction evidence="7">
        <text>Preferential cleavage: (Ac)2-L-Lys-D-Ala-|-D-Ala. Also transpeptidation of peptidyl-alanyl moieties that are N-acyl substituents of D-alanine.</text>
        <dbReference type="EC" id="3.4.16.4"/>
    </reaction>
</comment>
<evidence type="ECO:0000256" key="7">
    <source>
        <dbReference type="ARBA" id="ARBA00034000"/>
    </source>
</evidence>
<name>A0A2T0VAK3_9MICO</name>
<gene>
    <name evidence="11" type="ORF">B0I08_107125</name>
</gene>
<dbReference type="OrthoDB" id="9766909at2"/>
<dbReference type="InterPro" id="IPR001264">
    <property type="entry name" value="Glyco_trans_51"/>
</dbReference>
<dbReference type="InterPro" id="IPR001460">
    <property type="entry name" value="PCN-bd_Tpept"/>
</dbReference>
<feature type="domain" description="PASTA" evidence="10">
    <location>
        <begin position="703"/>
        <end position="769"/>
    </location>
</feature>
<keyword evidence="6" id="KW-0511">Multifunctional enzyme</keyword>
<dbReference type="GO" id="GO:0008658">
    <property type="term" value="F:penicillin binding"/>
    <property type="evidence" value="ECO:0007669"/>
    <property type="project" value="InterPro"/>
</dbReference>
<keyword evidence="5" id="KW-0378">Hydrolase</keyword>
<dbReference type="AlphaFoldDB" id="A0A2T0VAK3"/>
<dbReference type="GO" id="GO:0006508">
    <property type="term" value="P:proteolysis"/>
    <property type="evidence" value="ECO:0007669"/>
    <property type="project" value="UniProtKB-KW"/>
</dbReference>
<keyword evidence="12" id="KW-1185">Reference proteome</keyword>
<evidence type="ECO:0000256" key="5">
    <source>
        <dbReference type="ARBA" id="ARBA00022801"/>
    </source>
</evidence>
<reference evidence="11 12" key="1">
    <citation type="submission" date="2018-03" db="EMBL/GenBank/DDBJ databases">
        <title>Genomic Encyclopedia of Type Strains, Phase III (KMG-III): the genomes of soil and plant-associated and newly described type strains.</title>
        <authorList>
            <person name="Whitman W."/>
        </authorList>
    </citation>
    <scope>NUCLEOTIDE SEQUENCE [LARGE SCALE GENOMIC DNA]</scope>
    <source>
        <strain evidence="11 12">CGMCC 1.12484</strain>
    </source>
</reference>
<dbReference type="CDD" id="cd06577">
    <property type="entry name" value="PASTA_pknB"/>
    <property type="match status" value="2"/>
</dbReference>
<dbReference type="Proteomes" id="UP000237983">
    <property type="component" value="Unassembled WGS sequence"/>
</dbReference>
<comment type="catalytic activity">
    <reaction evidence="8">
        <text>[GlcNAc-(1-&gt;4)-Mur2Ac(oyl-L-Ala-gamma-D-Glu-L-Lys-D-Ala-D-Ala)](n)-di-trans,octa-cis-undecaprenyl diphosphate + beta-D-GlcNAc-(1-&gt;4)-Mur2Ac(oyl-L-Ala-gamma-D-Glu-L-Lys-D-Ala-D-Ala)-di-trans,octa-cis-undecaprenyl diphosphate = [GlcNAc-(1-&gt;4)-Mur2Ac(oyl-L-Ala-gamma-D-Glu-L-Lys-D-Ala-D-Ala)](n+1)-di-trans,octa-cis-undecaprenyl diphosphate + di-trans,octa-cis-undecaprenyl diphosphate + H(+)</text>
        <dbReference type="Rhea" id="RHEA:23708"/>
        <dbReference type="Rhea" id="RHEA-COMP:9602"/>
        <dbReference type="Rhea" id="RHEA-COMP:9603"/>
        <dbReference type="ChEBI" id="CHEBI:15378"/>
        <dbReference type="ChEBI" id="CHEBI:58405"/>
        <dbReference type="ChEBI" id="CHEBI:60033"/>
        <dbReference type="ChEBI" id="CHEBI:78435"/>
        <dbReference type="EC" id="2.4.99.28"/>
    </reaction>
</comment>
<proteinExistence type="predicted"/>
<keyword evidence="2" id="KW-0645">Protease</keyword>
<keyword evidence="1 11" id="KW-0121">Carboxypeptidase</keyword>
<dbReference type="Pfam" id="PF03793">
    <property type="entry name" value="PASTA"/>
    <property type="match status" value="1"/>
</dbReference>
<dbReference type="Pfam" id="PF00912">
    <property type="entry name" value="Transgly"/>
    <property type="match status" value="1"/>
</dbReference>
<keyword evidence="9" id="KW-0472">Membrane</keyword>
<dbReference type="PANTHER" id="PTHR32282">
    <property type="entry name" value="BINDING PROTEIN TRANSPEPTIDASE, PUTATIVE-RELATED"/>
    <property type="match status" value="1"/>
</dbReference>
<organism evidence="11 12">
    <name type="scientific">Glaciihabitans tibetensis</name>
    <dbReference type="NCBI Taxonomy" id="1266600"/>
    <lineage>
        <taxon>Bacteria</taxon>
        <taxon>Bacillati</taxon>
        <taxon>Actinomycetota</taxon>
        <taxon>Actinomycetes</taxon>
        <taxon>Micrococcales</taxon>
        <taxon>Microbacteriaceae</taxon>
        <taxon>Glaciihabitans</taxon>
    </lineage>
</organism>
<dbReference type="GO" id="GO:0030288">
    <property type="term" value="C:outer membrane-bounded periplasmic space"/>
    <property type="evidence" value="ECO:0007669"/>
    <property type="project" value="TreeGrafter"/>
</dbReference>
<evidence type="ECO:0000256" key="4">
    <source>
        <dbReference type="ARBA" id="ARBA00022679"/>
    </source>
</evidence>
<evidence type="ECO:0000256" key="3">
    <source>
        <dbReference type="ARBA" id="ARBA00022676"/>
    </source>
</evidence>
<dbReference type="EMBL" id="PVTL01000007">
    <property type="protein sequence ID" value="PRY67229.1"/>
    <property type="molecule type" value="Genomic_DNA"/>
</dbReference>
<dbReference type="Gene3D" id="3.30.10.20">
    <property type="match status" value="2"/>
</dbReference>
<evidence type="ECO:0000256" key="9">
    <source>
        <dbReference type="SAM" id="Phobius"/>
    </source>
</evidence>
<feature type="domain" description="PASTA" evidence="10">
    <location>
        <begin position="773"/>
        <end position="843"/>
    </location>
</feature>
<dbReference type="GO" id="GO:0009252">
    <property type="term" value="P:peptidoglycan biosynthetic process"/>
    <property type="evidence" value="ECO:0007669"/>
    <property type="project" value="TreeGrafter"/>
</dbReference>
<dbReference type="Pfam" id="PF00905">
    <property type="entry name" value="Transpeptidase"/>
    <property type="match status" value="1"/>
</dbReference>
<dbReference type="RefSeq" id="WP_106213760.1">
    <property type="nucleotide sequence ID" value="NZ_PVTL01000007.1"/>
</dbReference>
<evidence type="ECO:0000256" key="1">
    <source>
        <dbReference type="ARBA" id="ARBA00022645"/>
    </source>
</evidence>
<dbReference type="SUPFAM" id="SSF56601">
    <property type="entry name" value="beta-lactamase/transpeptidase-like"/>
    <property type="match status" value="1"/>
</dbReference>
<dbReference type="SUPFAM" id="SSF53955">
    <property type="entry name" value="Lysozyme-like"/>
    <property type="match status" value="1"/>
</dbReference>
<evidence type="ECO:0000256" key="2">
    <source>
        <dbReference type="ARBA" id="ARBA00022670"/>
    </source>
</evidence>
<evidence type="ECO:0000259" key="10">
    <source>
        <dbReference type="PROSITE" id="PS51178"/>
    </source>
</evidence>